<protein>
    <recommendedName>
        <fullName evidence="2">F5/8 type C domain-containing protein</fullName>
    </recommendedName>
</protein>
<gene>
    <name evidence="3" type="ORF">Saso_22650</name>
</gene>
<evidence type="ECO:0000313" key="3">
    <source>
        <dbReference type="EMBL" id="GHI60615.1"/>
    </source>
</evidence>
<feature type="chain" id="PRO_5046455645" description="F5/8 type C domain-containing protein" evidence="1">
    <location>
        <begin position="24"/>
        <end position="469"/>
    </location>
</feature>
<dbReference type="CDD" id="cd00057">
    <property type="entry name" value="FA58C"/>
    <property type="match status" value="1"/>
</dbReference>
<keyword evidence="1" id="KW-0732">Signal</keyword>
<dbReference type="SUPFAM" id="SSF51126">
    <property type="entry name" value="Pectin lyase-like"/>
    <property type="match status" value="1"/>
</dbReference>
<keyword evidence="4" id="KW-1185">Reference proteome</keyword>
<dbReference type="Gene3D" id="2.60.120.260">
    <property type="entry name" value="Galactose-binding domain-like"/>
    <property type="match status" value="1"/>
</dbReference>
<dbReference type="Pfam" id="PF00754">
    <property type="entry name" value="F5_F8_type_C"/>
    <property type="match status" value="1"/>
</dbReference>
<dbReference type="Proteomes" id="UP000649259">
    <property type="component" value="Unassembled WGS sequence"/>
</dbReference>
<evidence type="ECO:0000313" key="4">
    <source>
        <dbReference type="Proteomes" id="UP000649259"/>
    </source>
</evidence>
<dbReference type="EMBL" id="BNEB01000002">
    <property type="protein sequence ID" value="GHI60615.1"/>
    <property type="molecule type" value="Genomic_DNA"/>
</dbReference>
<dbReference type="SMART" id="SM00231">
    <property type="entry name" value="FA58C"/>
    <property type="match status" value="1"/>
</dbReference>
<organism evidence="3 4">
    <name type="scientific">Streptomyces asoensis</name>
    <dbReference type="NCBI Taxonomy" id="249586"/>
    <lineage>
        <taxon>Bacteria</taxon>
        <taxon>Bacillati</taxon>
        <taxon>Actinomycetota</taxon>
        <taxon>Actinomycetes</taxon>
        <taxon>Kitasatosporales</taxon>
        <taxon>Streptomycetaceae</taxon>
        <taxon>Streptomyces</taxon>
    </lineage>
</organism>
<reference evidence="4" key="1">
    <citation type="submission" date="2023-07" db="EMBL/GenBank/DDBJ databases">
        <title>Whole genome shotgun sequence of Streptomyces cacaoi subsp. asoensis NBRC 13813.</title>
        <authorList>
            <person name="Komaki H."/>
            <person name="Tamura T."/>
        </authorList>
    </citation>
    <scope>NUCLEOTIDE SEQUENCE [LARGE SCALE GENOMIC DNA]</scope>
    <source>
        <strain evidence="4">NBRC 13813</strain>
    </source>
</reference>
<sequence length="469" mass="49584">MAAVLTTTLLMLGVSSLTADASAAGGPDLAAGRPATASSAHVEYAARNITDGDQGTYWQSAGGGLPQWVQADLGATARVDEVVLKLPASWESRSQTLSVQGSADGTAFSTLKASAAYTFAPGSANTVTVAFPAGQARFVRVEITANTGWQAAQLSELQVHAAGESSTDLAHGRPFTASSHTETYVPADAADGDKASHWESRNNEHMVCLYWGADTDRITLSNARIRDTFADGVNMTNGSTDNHVVNNESRSTGDDSFALFSAIDACGADMKDNLYENLTSLLTWRAAGIAVYGGHDNTFRNIHIADTLVYSGITISSLDFGYPMNGFGTAPTTVQNVSVVRSGGHFWGAQTFPGIWLFSASKVFQGIRVDDVDIVDPTYSGIMFQTQYVDGRPVNPIKDTVLTDISVTGARRSGDAFDARSGFGLWANELPEPGQGPAVGEVTFNGLRLNGNAVDIRNTTSTFKININP</sequence>
<dbReference type="InterPro" id="IPR012334">
    <property type="entry name" value="Pectin_lyas_fold"/>
</dbReference>
<dbReference type="SUPFAM" id="SSF49785">
    <property type="entry name" value="Galactose-binding domain-like"/>
    <property type="match status" value="1"/>
</dbReference>
<proteinExistence type="predicted"/>
<dbReference type="InterPro" id="IPR000421">
    <property type="entry name" value="FA58C"/>
</dbReference>
<evidence type="ECO:0000256" key="1">
    <source>
        <dbReference type="SAM" id="SignalP"/>
    </source>
</evidence>
<dbReference type="SMART" id="SM00710">
    <property type="entry name" value="PbH1"/>
    <property type="match status" value="6"/>
</dbReference>
<dbReference type="Pfam" id="PF22816">
    <property type="entry name" value="CatAgl_D2"/>
    <property type="match status" value="1"/>
</dbReference>
<feature type="signal peptide" evidence="1">
    <location>
        <begin position="1"/>
        <end position="23"/>
    </location>
</feature>
<dbReference type="InterPro" id="IPR055149">
    <property type="entry name" value="Agl_cat_D2"/>
</dbReference>
<dbReference type="Gene3D" id="2.160.20.10">
    <property type="entry name" value="Single-stranded right-handed beta-helix, Pectin lyase-like"/>
    <property type="match status" value="1"/>
</dbReference>
<dbReference type="InterPro" id="IPR008979">
    <property type="entry name" value="Galactose-bd-like_sf"/>
</dbReference>
<accession>A0ABQ3RXV1</accession>
<dbReference type="InterPro" id="IPR006626">
    <property type="entry name" value="PbH1"/>
</dbReference>
<name>A0ABQ3RXV1_9ACTN</name>
<comment type="caution">
    <text evidence="3">The sequence shown here is derived from an EMBL/GenBank/DDBJ whole genome shotgun (WGS) entry which is preliminary data.</text>
</comment>
<dbReference type="InterPro" id="IPR011050">
    <property type="entry name" value="Pectin_lyase_fold/virulence"/>
</dbReference>
<evidence type="ECO:0000259" key="2">
    <source>
        <dbReference type="PROSITE" id="PS50022"/>
    </source>
</evidence>
<feature type="domain" description="F5/8 type C" evidence="2">
    <location>
        <begin position="7"/>
        <end position="162"/>
    </location>
</feature>
<dbReference type="PROSITE" id="PS50022">
    <property type="entry name" value="FA58C_3"/>
    <property type="match status" value="1"/>
</dbReference>